<organism evidence="3 4">
    <name type="scientific">Quercus suber</name>
    <name type="common">Cork oak</name>
    <dbReference type="NCBI Taxonomy" id="58331"/>
    <lineage>
        <taxon>Eukaryota</taxon>
        <taxon>Viridiplantae</taxon>
        <taxon>Streptophyta</taxon>
        <taxon>Embryophyta</taxon>
        <taxon>Tracheophyta</taxon>
        <taxon>Spermatophyta</taxon>
        <taxon>Magnoliopsida</taxon>
        <taxon>eudicotyledons</taxon>
        <taxon>Gunneridae</taxon>
        <taxon>Pentapetalae</taxon>
        <taxon>rosids</taxon>
        <taxon>fabids</taxon>
        <taxon>Fagales</taxon>
        <taxon>Fagaceae</taxon>
        <taxon>Quercus</taxon>
    </lineage>
</organism>
<dbReference type="GO" id="GO:0004190">
    <property type="term" value="F:aspartic-type endopeptidase activity"/>
    <property type="evidence" value="ECO:0007669"/>
    <property type="project" value="InterPro"/>
</dbReference>
<reference evidence="3 4" key="1">
    <citation type="journal article" date="2018" name="Sci. Data">
        <title>The draft genome sequence of cork oak.</title>
        <authorList>
            <person name="Ramos A.M."/>
            <person name="Usie A."/>
            <person name="Barbosa P."/>
            <person name="Barros P.M."/>
            <person name="Capote T."/>
            <person name="Chaves I."/>
            <person name="Simoes F."/>
            <person name="Abreu I."/>
            <person name="Carrasquinho I."/>
            <person name="Faro C."/>
            <person name="Guimaraes J.B."/>
            <person name="Mendonca D."/>
            <person name="Nobrega F."/>
            <person name="Rodrigues L."/>
            <person name="Saibo N.J.M."/>
            <person name="Varela M.C."/>
            <person name="Egas C."/>
            <person name="Matos J."/>
            <person name="Miguel C.M."/>
            <person name="Oliveira M.M."/>
            <person name="Ricardo C.P."/>
            <person name="Goncalves S."/>
        </authorList>
    </citation>
    <scope>NUCLEOTIDE SEQUENCE [LARGE SCALE GENOMIC DNA]</scope>
    <source>
        <strain evidence="4">cv. HL8</strain>
    </source>
</reference>
<evidence type="ECO:0000313" key="3">
    <source>
        <dbReference type="EMBL" id="KAK7825613.1"/>
    </source>
</evidence>
<dbReference type="EMBL" id="PKMF04000570">
    <property type="protein sequence ID" value="KAK7825613.1"/>
    <property type="molecule type" value="Genomic_DNA"/>
</dbReference>
<comment type="similarity">
    <text evidence="1">Belongs to the peptidase A1 family.</text>
</comment>
<dbReference type="InterPro" id="IPR021109">
    <property type="entry name" value="Peptidase_aspartic_dom_sf"/>
</dbReference>
<comment type="caution">
    <text evidence="3">The sequence shown here is derived from an EMBL/GenBank/DDBJ whole genome shotgun (WGS) entry which is preliminary data.</text>
</comment>
<evidence type="ECO:0000256" key="1">
    <source>
        <dbReference type="ARBA" id="ARBA00007447"/>
    </source>
</evidence>
<dbReference type="Proteomes" id="UP000237347">
    <property type="component" value="Unassembled WGS sequence"/>
</dbReference>
<dbReference type="GO" id="GO:0006508">
    <property type="term" value="P:proteolysis"/>
    <property type="evidence" value="ECO:0007669"/>
    <property type="project" value="UniProtKB-KW"/>
</dbReference>
<name>A0AAW0JG70_QUESU</name>
<dbReference type="InterPro" id="IPR033121">
    <property type="entry name" value="PEPTIDASE_A1"/>
</dbReference>
<keyword evidence="3" id="KW-0645">Protease</keyword>
<gene>
    <name evidence="3" type="ORF">CFP56_032975</name>
</gene>
<protein>
    <submittedName>
        <fullName evidence="3">Aspartyl protease family protein</fullName>
    </submittedName>
</protein>
<dbReference type="AlphaFoldDB" id="A0AAW0JG70"/>
<evidence type="ECO:0000313" key="4">
    <source>
        <dbReference type="Proteomes" id="UP000237347"/>
    </source>
</evidence>
<dbReference type="PANTHER" id="PTHR13683">
    <property type="entry name" value="ASPARTYL PROTEASES"/>
    <property type="match status" value="1"/>
</dbReference>
<dbReference type="Gene3D" id="2.40.70.10">
    <property type="entry name" value="Acid Proteases"/>
    <property type="match status" value="1"/>
</dbReference>
<dbReference type="Pfam" id="PF14541">
    <property type="entry name" value="TAXi_C"/>
    <property type="match status" value="1"/>
</dbReference>
<dbReference type="InterPro" id="IPR032799">
    <property type="entry name" value="TAXi_C"/>
</dbReference>
<keyword evidence="3" id="KW-0378">Hydrolase</keyword>
<keyword evidence="4" id="KW-1185">Reference proteome</keyword>
<dbReference type="SUPFAM" id="SSF50630">
    <property type="entry name" value="Acid proteases"/>
    <property type="match status" value="1"/>
</dbReference>
<dbReference type="InterPro" id="IPR001461">
    <property type="entry name" value="Aspartic_peptidase_A1"/>
</dbReference>
<dbReference type="PANTHER" id="PTHR13683:SF750">
    <property type="entry name" value="ASPARTYL PROTEASE AED1"/>
    <property type="match status" value="1"/>
</dbReference>
<evidence type="ECO:0000259" key="2">
    <source>
        <dbReference type="PROSITE" id="PS51767"/>
    </source>
</evidence>
<accession>A0AAW0JG70</accession>
<proteinExistence type="inferred from homology"/>
<dbReference type="PROSITE" id="PS51767">
    <property type="entry name" value="PEPTIDASE_A1"/>
    <property type="match status" value="1"/>
</dbReference>
<sequence>MVTLSLGQSFYGLNLIGISVDGLRLSIPTLVFSTMCTIIDSGTVITRLPPTAYNALRTTFQKMMHNHPMTSSKPICFNSAYKLFFFNGDVSMDLEKVGVLVMLSQTKACLAFAGNGNPSDVAVFGNEQQKGLEVVYDVVGELGLVLVGLAVLADVKASALASLAVCTRKNFKFKEVETRSVRTMRFNDIG</sequence>
<feature type="domain" description="Peptidase A1" evidence="2">
    <location>
        <begin position="1"/>
        <end position="150"/>
    </location>
</feature>